<reference evidence="5" key="1">
    <citation type="submission" date="2016-12" db="EMBL/GenBank/DDBJ databases">
        <authorList>
            <person name="Meng X."/>
        </authorList>
    </citation>
    <scope>NUCLEOTIDE SEQUENCE [LARGE SCALE GENOMIC DNA]</scope>
    <source>
        <strain evidence="5">DSM 20732</strain>
    </source>
</reference>
<keyword evidence="2" id="KW-0812">Transmembrane</keyword>
<evidence type="ECO:0000256" key="1">
    <source>
        <dbReference type="SAM" id="MobiDB-lite"/>
    </source>
</evidence>
<dbReference type="Pfam" id="PF07811">
    <property type="entry name" value="TadE"/>
    <property type="match status" value="1"/>
</dbReference>
<keyword evidence="2" id="KW-1133">Transmembrane helix</keyword>
<accession>A0A1Q5PV47</accession>
<feature type="domain" description="TadE-like" evidence="3">
    <location>
        <begin position="24"/>
        <end position="66"/>
    </location>
</feature>
<gene>
    <name evidence="4" type="ORF">BSZ40_08465</name>
</gene>
<sequence length="133" mass="13616">MRCLPCRPARRPAGPRPARGGERGTVTAEFALVLTALLVLAVFLAAVGGAVLTHTRVGDAARTAARLAALETPVGQISAAVAAVAGSEARLTWARQGGWVSVTVQAPVRGPLGWMLPAARATAHLPAEPQESP</sequence>
<feature type="region of interest" description="Disordered" evidence="1">
    <location>
        <begin position="1"/>
        <end position="22"/>
    </location>
</feature>
<keyword evidence="5" id="KW-1185">Reference proteome</keyword>
<evidence type="ECO:0000313" key="4">
    <source>
        <dbReference type="EMBL" id="OKL51329.1"/>
    </source>
</evidence>
<dbReference type="InParanoid" id="A0A1Q5PV47"/>
<protein>
    <recommendedName>
        <fullName evidence="3">TadE-like domain-containing protein</fullName>
    </recommendedName>
</protein>
<dbReference type="STRING" id="52770.BSZ40_08465"/>
<dbReference type="EMBL" id="MQVS01000008">
    <property type="protein sequence ID" value="OKL51329.1"/>
    <property type="molecule type" value="Genomic_DNA"/>
</dbReference>
<keyword evidence="2" id="KW-0472">Membrane</keyword>
<dbReference type="Proteomes" id="UP000185612">
    <property type="component" value="Unassembled WGS sequence"/>
</dbReference>
<dbReference type="AlphaFoldDB" id="A0A1Q5PV47"/>
<proteinExistence type="predicted"/>
<name>A0A1Q5PV47_9ACTO</name>
<feature type="transmembrane region" description="Helical" evidence="2">
    <location>
        <begin position="30"/>
        <end position="52"/>
    </location>
</feature>
<dbReference type="InterPro" id="IPR012495">
    <property type="entry name" value="TadE-like_dom"/>
</dbReference>
<dbReference type="OrthoDB" id="5150288at2"/>
<organism evidence="4 5">
    <name type="scientific">Buchananella hordeovulneris</name>
    <dbReference type="NCBI Taxonomy" id="52770"/>
    <lineage>
        <taxon>Bacteria</taxon>
        <taxon>Bacillati</taxon>
        <taxon>Actinomycetota</taxon>
        <taxon>Actinomycetes</taxon>
        <taxon>Actinomycetales</taxon>
        <taxon>Actinomycetaceae</taxon>
        <taxon>Buchananella</taxon>
    </lineage>
</organism>
<dbReference type="NCBIfam" id="NF041390">
    <property type="entry name" value="TadE_Rv3655c"/>
    <property type="match status" value="1"/>
</dbReference>
<comment type="caution">
    <text evidence="4">The sequence shown here is derived from an EMBL/GenBank/DDBJ whole genome shotgun (WGS) entry which is preliminary data.</text>
</comment>
<dbReference type="RefSeq" id="WP_073825233.1">
    <property type="nucleotide sequence ID" value="NZ_MQVS01000008.1"/>
</dbReference>
<evidence type="ECO:0000256" key="2">
    <source>
        <dbReference type="SAM" id="Phobius"/>
    </source>
</evidence>
<evidence type="ECO:0000313" key="5">
    <source>
        <dbReference type="Proteomes" id="UP000185612"/>
    </source>
</evidence>
<dbReference type="InterPro" id="IPR049790">
    <property type="entry name" value="Rv3655c/TadE"/>
</dbReference>
<evidence type="ECO:0000259" key="3">
    <source>
        <dbReference type="Pfam" id="PF07811"/>
    </source>
</evidence>